<evidence type="ECO:0000313" key="1">
    <source>
        <dbReference type="EMBL" id="EKT4440669.1"/>
    </source>
</evidence>
<comment type="caution">
    <text evidence="2">The sequence shown here is derived from an EMBL/GenBank/DDBJ whole genome shotgun (WGS) entry which is preliminary data.</text>
</comment>
<reference evidence="1" key="2">
    <citation type="submission" date="2022-07" db="EMBL/GenBank/DDBJ databases">
        <authorList>
            <consortium name="Clinical and Environmental Microbiology Branch: Whole genome sequencing antimicrobial resistance pathogens in the healthcare setting"/>
        </authorList>
    </citation>
    <scope>NUCLEOTIDE SEQUENCE</scope>
    <source>
        <strain evidence="1">Stenotrophomonas_maltophilia_2021CK-00905</strain>
    </source>
</reference>
<reference evidence="2" key="1">
    <citation type="submission" date="2020-11" db="EMBL/GenBank/DDBJ databases">
        <title>Enhanced detection system for hospital associated transmission using whole genome sequencing surveillance.</title>
        <authorList>
            <person name="Harrison L.H."/>
            <person name="Van Tyne D."/>
            <person name="Marsh J.W."/>
            <person name="Griffith M.P."/>
            <person name="Snyder D.J."/>
            <person name="Cooper V.S."/>
            <person name="Mustapha M."/>
        </authorList>
    </citation>
    <scope>NUCLEOTIDE SEQUENCE</scope>
    <source>
        <strain evidence="2">STEN00091</strain>
    </source>
</reference>
<organism evidence="2 3">
    <name type="scientific">Stenotrophomonas maltophilia</name>
    <name type="common">Pseudomonas maltophilia</name>
    <name type="synonym">Xanthomonas maltophilia</name>
    <dbReference type="NCBI Taxonomy" id="40324"/>
    <lineage>
        <taxon>Bacteria</taxon>
        <taxon>Pseudomonadati</taxon>
        <taxon>Pseudomonadota</taxon>
        <taxon>Gammaproteobacteria</taxon>
        <taxon>Lysobacterales</taxon>
        <taxon>Lysobacteraceae</taxon>
        <taxon>Stenotrophomonas</taxon>
        <taxon>Stenotrophomonas maltophilia group</taxon>
    </lineage>
</organism>
<protein>
    <submittedName>
        <fullName evidence="2">Uncharacterized protein</fullName>
    </submittedName>
</protein>
<dbReference type="Proteomes" id="UP001214521">
    <property type="component" value="Unassembled WGS sequence"/>
</dbReference>
<proteinExistence type="predicted"/>
<sequence length="46" mass="5358">MRNADFTANSTLVIVNVALRVHQFGPFLVFEREVLVLHERTYEVPE</sequence>
<name>A0AA89WKK4_STEMA</name>
<dbReference type="AlphaFoldDB" id="A0AA89WKK4"/>
<evidence type="ECO:0000313" key="3">
    <source>
        <dbReference type="Proteomes" id="UP000625930"/>
    </source>
</evidence>
<gene>
    <name evidence="2" type="ORF">I5U67_01450</name>
    <name evidence="1" type="ORF">QEK83_001303</name>
</gene>
<dbReference type="EMBL" id="JADUNP010000002">
    <property type="protein sequence ID" value="MBH1650842.1"/>
    <property type="molecule type" value="Genomic_DNA"/>
</dbReference>
<dbReference type="RefSeq" id="WP_005412379.1">
    <property type="nucleotide sequence ID" value="NZ_AP021908.1"/>
</dbReference>
<dbReference type="EMBL" id="ABLOMU010000009">
    <property type="protein sequence ID" value="EKT4440669.1"/>
    <property type="molecule type" value="Genomic_DNA"/>
</dbReference>
<accession>A0AA89WKK4</accession>
<dbReference type="Proteomes" id="UP000625930">
    <property type="component" value="Unassembled WGS sequence"/>
</dbReference>
<evidence type="ECO:0000313" key="2">
    <source>
        <dbReference type="EMBL" id="MBH1650842.1"/>
    </source>
</evidence>